<evidence type="ECO:0000313" key="8">
    <source>
        <dbReference type="Proteomes" id="UP001319045"/>
    </source>
</evidence>
<comment type="similarity">
    <text evidence="2">Belongs to the bacteroidetes fimbrillin superfamily. FimA/Mfa1 family.</text>
</comment>
<dbReference type="Proteomes" id="UP001319045">
    <property type="component" value="Chromosome"/>
</dbReference>
<dbReference type="Pfam" id="PF06321">
    <property type="entry name" value="P_gingi_FimA"/>
    <property type="match status" value="1"/>
</dbReference>
<keyword evidence="8" id="KW-1185">Reference proteome</keyword>
<feature type="signal peptide" evidence="5">
    <location>
        <begin position="1"/>
        <end position="26"/>
    </location>
</feature>
<dbReference type="InterPro" id="IPR029141">
    <property type="entry name" value="FimA_N"/>
</dbReference>
<evidence type="ECO:0000256" key="1">
    <source>
        <dbReference type="ARBA" id="ARBA00004561"/>
    </source>
</evidence>
<evidence type="ECO:0000256" key="4">
    <source>
        <dbReference type="ARBA" id="ARBA00023263"/>
    </source>
</evidence>
<dbReference type="EMBL" id="AP024484">
    <property type="protein sequence ID" value="BCS84367.1"/>
    <property type="molecule type" value="Genomic_DNA"/>
</dbReference>
<feature type="domain" description="Major fimbrial subunit protein N-terminal" evidence="6">
    <location>
        <begin position="42"/>
        <end position="165"/>
    </location>
</feature>
<proteinExistence type="inferred from homology"/>
<feature type="chain" id="PRO_5046333934" description="Major fimbrial subunit protein N-terminal domain-containing protein" evidence="5">
    <location>
        <begin position="27"/>
        <end position="400"/>
    </location>
</feature>
<reference evidence="7 8" key="1">
    <citation type="journal article" date="2022" name="Int. J. Syst. Evol. Microbiol.">
        <title>Prevotella herbatica sp. nov., a plant polysaccharide-decomposing anaerobic bacterium isolated from a methanogenic reactor.</title>
        <authorList>
            <person name="Uek A."/>
            <person name="Tonouchi A."/>
            <person name="Kaku N."/>
            <person name="Ueki K."/>
        </authorList>
    </citation>
    <scope>NUCLEOTIDE SEQUENCE [LARGE SCALE GENOMIC DNA]</scope>
    <source>
        <strain evidence="7 8">WR041</strain>
    </source>
</reference>
<gene>
    <name evidence="7" type="ORF">prwr041_02600</name>
</gene>
<name>A0ABM7NV37_9BACT</name>
<evidence type="ECO:0000313" key="7">
    <source>
        <dbReference type="EMBL" id="BCS84367.1"/>
    </source>
</evidence>
<protein>
    <recommendedName>
        <fullName evidence="6">Major fimbrial subunit protein N-terminal domain-containing protein</fullName>
    </recommendedName>
</protein>
<evidence type="ECO:0000256" key="5">
    <source>
        <dbReference type="SAM" id="SignalP"/>
    </source>
</evidence>
<evidence type="ECO:0000256" key="2">
    <source>
        <dbReference type="ARBA" id="ARBA00006011"/>
    </source>
</evidence>
<accession>A0ABM7NV37</accession>
<keyword evidence="3 5" id="KW-0732">Signal</keyword>
<evidence type="ECO:0000259" key="6">
    <source>
        <dbReference type="Pfam" id="PF06321"/>
    </source>
</evidence>
<organism evidence="7 8">
    <name type="scientific">Prevotella herbatica</name>
    <dbReference type="NCBI Taxonomy" id="2801997"/>
    <lineage>
        <taxon>Bacteria</taxon>
        <taxon>Pseudomonadati</taxon>
        <taxon>Bacteroidota</taxon>
        <taxon>Bacteroidia</taxon>
        <taxon>Bacteroidales</taxon>
        <taxon>Prevotellaceae</taxon>
        <taxon>Prevotella</taxon>
    </lineage>
</organism>
<dbReference type="RefSeq" id="WP_207154548.1">
    <property type="nucleotide sequence ID" value="NZ_AP024484.1"/>
</dbReference>
<sequence>MRTKPAILAFFALATIAMQGLLTSCAGDENLSTEKPSTGTQTLKINLKPADTRAAAYTDPGTDAENKINRVTIGIFDKNLDTNGKYPVKTIQDASDPTAPSITTSQLAEGDKVLVAVNAPAGTFTGAKDMADFESKTLGIDDALAGGNPSATIVVNNNLPMFGISTIAGSSPTFSASVDVYHMVSKITLRSLSVNFSATGAYSAATFKPTAVFLSNVPDKLDFYPVDAANMTSYSTFATVGTPQQGESGVSLNLKSYLGTASPIGFTPVNPTLSGVNTGSTYNWGIVSPSVTNILYLYSMPSSAATSTRLVIRGDFDPDGTGANKVPVYYPVNINYNSSVGTIPDGGTAKQIYPNKNYIIDVTIQGKGSSDPTVPIDPENATANITVQSFTPANQSNVFN</sequence>
<evidence type="ECO:0000256" key="3">
    <source>
        <dbReference type="ARBA" id="ARBA00022729"/>
    </source>
</evidence>
<dbReference type="Gene3D" id="2.60.40.3690">
    <property type="match status" value="1"/>
</dbReference>
<keyword evidence="4" id="KW-0281">Fimbrium</keyword>
<dbReference type="PROSITE" id="PS51257">
    <property type="entry name" value="PROKAR_LIPOPROTEIN"/>
    <property type="match status" value="1"/>
</dbReference>
<comment type="subcellular location">
    <subcellularLocation>
        <location evidence="1">Fimbrium</location>
    </subcellularLocation>
</comment>